<evidence type="ECO:0000256" key="1">
    <source>
        <dbReference type="SAM" id="Phobius"/>
    </source>
</evidence>
<dbReference type="Proteomes" id="UP000184603">
    <property type="component" value="Unassembled WGS sequence"/>
</dbReference>
<proteinExistence type="predicted"/>
<keyword evidence="1" id="KW-0472">Membrane</keyword>
<reference evidence="2 3" key="1">
    <citation type="submission" date="2016-12" db="EMBL/GenBank/DDBJ databases">
        <authorList>
            <person name="Song W.-J."/>
            <person name="Kurnit D.M."/>
        </authorList>
    </citation>
    <scope>NUCLEOTIDE SEQUENCE [LARGE SCALE GENOMIC DNA]</scope>
    <source>
        <strain evidence="2 3">DSM 18488</strain>
    </source>
</reference>
<keyword evidence="1" id="KW-1133">Transmembrane helix</keyword>
<gene>
    <name evidence="2" type="ORF">SAMN02745220_04176</name>
</gene>
<feature type="transmembrane region" description="Helical" evidence="1">
    <location>
        <begin position="34"/>
        <end position="53"/>
    </location>
</feature>
<evidence type="ECO:0000313" key="3">
    <source>
        <dbReference type="Proteomes" id="UP000184603"/>
    </source>
</evidence>
<sequence length="153" mass="17660">MRIHHLSSIIVLILTFGFADSAMALQTHGAPEGIYVHQMAHILFISALAYLSWHTRRTQETSLKGWRFFQIFCIFLICWNALAFTGHLTFEHLQESDFMAEDEWQARLAPPITFIKALYYLTKMDHFLLVPALIALVLSLRTFYIEALGEAKK</sequence>
<dbReference type="STRING" id="1121416.SAMN02745220_04176"/>
<feature type="transmembrane region" description="Helical" evidence="1">
    <location>
        <begin position="65"/>
        <end position="90"/>
    </location>
</feature>
<dbReference type="RefSeq" id="WP_073615601.1">
    <property type="nucleotide sequence ID" value="NZ_FRFE01000028.1"/>
</dbReference>
<dbReference type="AlphaFoldDB" id="A0A1M7YGH2"/>
<dbReference type="EMBL" id="FRFE01000028">
    <property type="protein sequence ID" value="SHO51703.1"/>
    <property type="molecule type" value="Genomic_DNA"/>
</dbReference>
<name>A0A1M7YGH2_9BACT</name>
<accession>A0A1M7YGH2</accession>
<dbReference type="OrthoDB" id="5430998at2"/>
<keyword evidence="3" id="KW-1185">Reference proteome</keyword>
<evidence type="ECO:0000313" key="2">
    <source>
        <dbReference type="EMBL" id="SHO51703.1"/>
    </source>
</evidence>
<keyword evidence="1" id="KW-0812">Transmembrane</keyword>
<protein>
    <submittedName>
        <fullName evidence="2">Uncharacterized protein</fullName>
    </submittedName>
</protein>
<organism evidence="2 3">
    <name type="scientific">Desulfopila aestuarii DSM 18488</name>
    <dbReference type="NCBI Taxonomy" id="1121416"/>
    <lineage>
        <taxon>Bacteria</taxon>
        <taxon>Pseudomonadati</taxon>
        <taxon>Thermodesulfobacteriota</taxon>
        <taxon>Desulfobulbia</taxon>
        <taxon>Desulfobulbales</taxon>
        <taxon>Desulfocapsaceae</taxon>
        <taxon>Desulfopila</taxon>
    </lineage>
</organism>
<feature type="transmembrane region" description="Helical" evidence="1">
    <location>
        <begin position="126"/>
        <end position="144"/>
    </location>
</feature>